<dbReference type="GO" id="GO:0003676">
    <property type="term" value="F:nucleic acid binding"/>
    <property type="evidence" value="ECO:0007669"/>
    <property type="project" value="InterPro"/>
</dbReference>
<gene>
    <name evidence="1" type="ORF">AVEN_184079_1</name>
</gene>
<dbReference type="AlphaFoldDB" id="A0A4Y2CY26"/>
<keyword evidence="2" id="KW-1185">Reference proteome</keyword>
<proteinExistence type="predicted"/>
<evidence type="ECO:0000313" key="2">
    <source>
        <dbReference type="Proteomes" id="UP000499080"/>
    </source>
</evidence>
<dbReference type="PANTHER" id="PTHR46060:SF1">
    <property type="entry name" value="MARINER MOS1 TRANSPOSASE-LIKE PROTEIN"/>
    <property type="match status" value="1"/>
</dbReference>
<protein>
    <recommendedName>
        <fullName evidence="3">Histone-lysine N-methyltransferase SETMAR</fullName>
    </recommendedName>
</protein>
<dbReference type="PANTHER" id="PTHR46060">
    <property type="entry name" value="MARINER MOS1 TRANSPOSASE-LIKE PROTEIN"/>
    <property type="match status" value="1"/>
</dbReference>
<dbReference type="Gene3D" id="3.30.420.10">
    <property type="entry name" value="Ribonuclease H-like superfamily/Ribonuclease H"/>
    <property type="match status" value="1"/>
</dbReference>
<dbReference type="InterPro" id="IPR052709">
    <property type="entry name" value="Transposase-MT_Hybrid"/>
</dbReference>
<evidence type="ECO:0008006" key="3">
    <source>
        <dbReference type="Google" id="ProtNLM"/>
    </source>
</evidence>
<reference evidence="1 2" key="1">
    <citation type="journal article" date="2019" name="Sci. Rep.">
        <title>Orb-weaving spider Araneus ventricosus genome elucidates the spidroin gene catalogue.</title>
        <authorList>
            <person name="Kono N."/>
            <person name="Nakamura H."/>
            <person name="Ohtoshi R."/>
            <person name="Moran D.A.P."/>
            <person name="Shinohara A."/>
            <person name="Yoshida Y."/>
            <person name="Fujiwara M."/>
            <person name="Mori M."/>
            <person name="Tomita M."/>
            <person name="Arakawa K."/>
        </authorList>
    </citation>
    <scope>NUCLEOTIDE SEQUENCE [LARGE SCALE GENOMIC DNA]</scope>
</reference>
<dbReference type="Proteomes" id="UP000499080">
    <property type="component" value="Unassembled WGS sequence"/>
</dbReference>
<comment type="caution">
    <text evidence="1">The sequence shown here is derived from an EMBL/GenBank/DDBJ whole genome shotgun (WGS) entry which is preliminary data.</text>
</comment>
<dbReference type="InterPro" id="IPR036397">
    <property type="entry name" value="RNaseH_sf"/>
</dbReference>
<evidence type="ECO:0000313" key="1">
    <source>
        <dbReference type="EMBL" id="GBM09371.1"/>
    </source>
</evidence>
<accession>A0A4Y2CY26</accession>
<sequence length="109" mass="12423">MVVSVGECSRIKPTLMPCCAHQQLLQQFRWEVFDHPADSPDLAPSDYYLFKHLKRFLAKQHFPSDEDVQADGCHRLASLSGGKSLRPRCKILVSPYDTYFSSSGSYVER</sequence>
<name>A0A4Y2CY26_ARAVE</name>
<dbReference type="EMBL" id="BGPR01000269">
    <property type="protein sequence ID" value="GBM09371.1"/>
    <property type="molecule type" value="Genomic_DNA"/>
</dbReference>
<organism evidence="1 2">
    <name type="scientific">Araneus ventricosus</name>
    <name type="common">Orbweaver spider</name>
    <name type="synonym">Epeira ventricosa</name>
    <dbReference type="NCBI Taxonomy" id="182803"/>
    <lineage>
        <taxon>Eukaryota</taxon>
        <taxon>Metazoa</taxon>
        <taxon>Ecdysozoa</taxon>
        <taxon>Arthropoda</taxon>
        <taxon>Chelicerata</taxon>
        <taxon>Arachnida</taxon>
        <taxon>Araneae</taxon>
        <taxon>Araneomorphae</taxon>
        <taxon>Entelegynae</taxon>
        <taxon>Araneoidea</taxon>
        <taxon>Araneidae</taxon>
        <taxon>Araneus</taxon>
    </lineage>
</organism>